<dbReference type="Pfam" id="PF12055">
    <property type="entry name" value="DUF3536"/>
    <property type="match status" value="1"/>
</dbReference>
<dbReference type="STRING" id="596151.DesfrDRAFT_3540"/>
<evidence type="ECO:0000256" key="2">
    <source>
        <dbReference type="ARBA" id="ARBA00023277"/>
    </source>
</evidence>
<evidence type="ECO:0000313" key="4">
    <source>
        <dbReference type="EMBL" id="EFL49755.1"/>
    </source>
</evidence>
<comment type="similarity">
    <text evidence="1">Belongs to the glycosyl hydrolase 57 family.</text>
</comment>
<dbReference type="Pfam" id="PF03065">
    <property type="entry name" value="Glyco_hydro_57"/>
    <property type="match status" value="1"/>
</dbReference>
<dbReference type="PANTHER" id="PTHR36306:SF3">
    <property type="entry name" value="GLYCOSIDE HYDROLASE FAMILY 57"/>
    <property type="match status" value="1"/>
</dbReference>
<dbReference type="GO" id="GO:0005975">
    <property type="term" value="P:carbohydrate metabolic process"/>
    <property type="evidence" value="ECO:0007669"/>
    <property type="project" value="InterPro"/>
</dbReference>
<dbReference type="InterPro" id="IPR004300">
    <property type="entry name" value="Glyco_hydro_57_N"/>
</dbReference>
<organism evidence="4 5">
    <name type="scientific">Solidesulfovibrio fructosivorans JJ]</name>
    <dbReference type="NCBI Taxonomy" id="596151"/>
    <lineage>
        <taxon>Bacteria</taxon>
        <taxon>Pseudomonadati</taxon>
        <taxon>Thermodesulfobacteriota</taxon>
        <taxon>Desulfovibrionia</taxon>
        <taxon>Desulfovibrionales</taxon>
        <taxon>Desulfovibrionaceae</taxon>
        <taxon>Solidesulfovibrio</taxon>
    </lineage>
</organism>
<reference evidence="4 5" key="1">
    <citation type="submission" date="2010-08" db="EMBL/GenBank/DDBJ databases">
        <title>The draft genome of Desulfovibrio fructosovorans JJ.</title>
        <authorList>
            <consortium name="US DOE Joint Genome Institute (JGI-PGF)"/>
            <person name="Lucas S."/>
            <person name="Copeland A."/>
            <person name="Lapidus A."/>
            <person name="Cheng J.-F."/>
            <person name="Bruce D."/>
            <person name="Goodwin L."/>
            <person name="Pitluck S."/>
            <person name="Land M.L."/>
            <person name="Hauser L."/>
            <person name="Chang Y.-J."/>
            <person name="Jeffries C."/>
            <person name="Wall J.D."/>
            <person name="Stahl D.A."/>
            <person name="Arkin A.P."/>
            <person name="Dehal P."/>
            <person name="Stolyar S.M."/>
            <person name="Hazen T.C."/>
            <person name="Woyke T.J."/>
        </authorList>
    </citation>
    <scope>NUCLEOTIDE SEQUENCE [LARGE SCALE GENOMIC DNA]</scope>
    <source>
        <strain evidence="4 5">JJ</strain>
    </source>
</reference>
<dbReference type="AlphaFoldDB" id="E1K0Z0"/>
<comment type="caution">
    <text evidence="4">The sequence shown here is derived from an EMBL/GenBank/DDBJ whole genome shotgun (WGS) entry which is preliminary data.</text>
</comment>
<dbReference type="RefSeq" id="WP_005996143.1">
    <property type="nucleotide sequence ID" value="NZ_AECZ01000034.1"/>
</dbReference>
<evidence type="ECO:0000259" key="3">
    <source>
        <dbReference type="Pfam" id="PF03065"/>
    </source>
</evidence>
<keyword evidence="4" id="KW-0378">Hydrolase</keyword>
<dbReference type="EMBL" id="AECZ01000034">
    <property type="protein sequence ID" value="EFL49755.1"/>
    <property type="molecule type" value="Genomic_DNA"/>
</dbReference>
<dbReference type="CDD" id="cd10797">
    <property type="entry name" value="GH57N_APU_like_1"/>
    <property type="match status" value="1"/>
</dbReference>
<dbReference type="PANTHER" id="PTHR36306">
    <property type="entry name" value="ALPHA-AMYLASE-RELATED-RELATED"/>
    <property type="match status" value="1"/>
</dbReference>
<dbReference type="GO" id="GO:0016787">
    <property type="term" value="F:hydrolase activity"/>
    <property type="evidence" value="ECO:0007669"/>
    <property type="project" value="UniProtKB-KW"/>
</dbReference>
<protein>
    <submittedName>
        <fullName evidence="4">Glycoside hydrolase family 57</fullName>
    </submittedName>
</protein>
<evidence type="ECO:0000256" key="1">
    <source>
        <dbReference type="ARBA" id="ARBA00006821"/>
    </source>
</evidence>
<feature type="domain" description="Glycoside hydrolase family 57 N-terminal" evidence="3">
    <location>
        <begin position="106"/>
        <end position="307"/>
    </location>
</feature>
<dbReference type="eggNOG" id="COG1449">
    <property type="taxonomic scope" value="Bacteria"/>
</dbReference>
<dbReference type="InterPro" id="IPR011330">
    <property type="entry name" value="Glyco_hydro/deAcase_b/a-brl"/>
</dbReference>
<accession>E1K0Z0</accession>
<dbReference type="InterPro" id="IPR021923">
    <property type="entry name" value="DUF3536"/>
</dbReference>
<evidence type="ECO:0000313" key="5">
    <source>
        <dbReference type="Proteomes" id="UP000006250"/>
    </source>
</evidence>
<gene>
    <name evidence="4" type="ORF">DesfrDRAFT_3540</name>
</gene>
<name>E1K0Z0_SOLFR</name>
<sequence>MSRYICIHGHFYQPPRENPWLEEVEVQDSAHPYHDWNERITAECYGPNSASRILDGEGRIVDIINNYSKISFNFGPTLLSWMHRHHPKLHQAIVDADRLSMERFDGHGSAMAQAFSHMIMPLASRRDKITQVRWGIADFRSRFGRDPEGMWLPETAVDLETLTILADAGIRFTVLAPRQAARVRPLGGGAWQDVSDSRVDPTTPYLVKLPRGKSISVFFYDGPISQDLAFGDMLATGEAFHSRLMAAFTDAGRDWPQIVHIATDGETYGHHHSFGEMALTYCLSLIDADPSVELINYAAYLDRHPPRFEAAIFENSSWSCIHGVERWRSDCGCNSGMHGGWNQQWRAPLREAMNWLRDKCVEIHERLAPAYFKGIWKARDAYIEVMLDRSPERVSAFLAAHSRKRLSPQNMVTALKLMELQRYAMLIFTSCGWFFDEISGIETVQILQYAARAIQLGLELDGVSLESAFAEKLRQAPSNVLQSGLTAYEKYAKPAAVALPRVGAHYAISSLFEDYPEEYAFGCYTVNGTIALRERAGRSRLVTGRASIASVVTLEHLDVQFAVIHAGDHNLTCGIASLGDPEAMRGMEDALRRAFERGDLPETIRTLDAHFGQNIYSIWHLFRDEQRKVVAEVLSPAYQEAEATYRQVFENNYPVLRFLQWLSVPPPRHFLDAAAFVVETDLKRLLAGEDMDLERLDGRIKEARDFGLSLDNDALGLLAAQWVNRRLAAFGKEPREVRVLDNVKEALARLGGLSMGLSLWKAQNVVFELSRSHYPDKAGEAAGGDGAARRWLAAFKAVADALHVRVPA</sequence>
<dbReference type="SUPFAM" id="SSF88713">
    <property type="entry name" value="Glycoside hydrolase/deacetylase"/>
    <property type="match status" value="1"/>
</dbReference>
<proteinExistence type="inferred from homology"/>
<dbReference type="Gene3D" id="3.20.110.20">
    <property type="match status" value="1"/>
</dbReference>
<keyword evidence="2" id="KW-0119">Carbohydrate metabolism</keyword>
<keyword evidence="5" id="KW-1185">Reference proteome</keyword>
<dbReference type="Proteomes" id="UP000006250">
    <property type="component" value="Unassembled WGS sequence"/>
</dbReference>
<dbReference type="OrthoDB" id="9757977at2"/>
<dbReference type="InterPro" id="IPR052046">
    <property type="entry name" value="GH57_Enzymes"/>
</dbReference>